<feature type="active site" description="Proton acceptor" evidence="3">
    <location>
        <position position="37"/>
    </location>
</feature>
<sequence>MFSPIHHLDYYKKTLPSELNWLGQMWLKFGCSGFRQEGVKSGMYVVIEVKVATQEGKEITCRSYLMTNYESAPPSPQYKKIICMGAKENGLPLEYQEKLKAIEPNDYTGKVSEEIEDIIKKGETQTL</sequence>
<dbReference type="EMBL" id="AK021779">
    <property type="protein sequence ID" value="BAG51049.1"/>
    <property type="molecule type" value="mRNA"/>
</dbReference>
<dbReference type="PANTHER" id="PTHR12935:SF0">
    <property type="entry name" value="GAMMA-GLUTAMYLCYCLOTRANSFERASE"/>
    <property type="match status" value="1"/>
</dbReference>
<dbReference type="GO" id="GO:0003839">
    <property type="term" value="F:gamma-glutamylcyclotransferase activity"/>
    <property type="evidence" value="ECO:0007669"/>
    <property type="project" value="UniProtKB-EC"/>
</dbReference>
<dbReference type="EC" id="4.3.2.9" evidence="1"/>
<keyword evidence="2" id="KW-0456">Lyase</keyword>
<protein>
    <recommendedName>
        <fullName evidence="1">gamma-glutamylcyclotransferase</fullName>
        <ecNumber evidence="1">4.3.2.9</ecNumber>
    </recommendedName>
</protein>
<organism evidence="5">
    <name type="scientific">Homo sapiens</name>
    <name type="common">Human</name>
    <dbReference type="NCBI Taxonomy" id="9606"/>
    <lineage>
        <taxon>Eukaryota</taxon>
        <taxon>Metazoa</taxon>
        <taxon>Chordata</taxon>
        <taxon>Craniata</taxon>
        <taxon>Vertebrata</taxon>
        <taxon>Euteleostomi</taxon>
        <taxon>Mammalia</taxon>
        <taxon>Eutheria</taxon>
        <taxon>Euarchontoglires</taxon>
        <taxon>Primates</taxon>
        <taxon>Haplorrhini</taxon>
        <taxon>Catarrhini</taxon>
        <taxon>Hominidae</taxon>
        <taxon>Homo</taxon>
    </lineage>
</organism>
<evidence type="ECO:0000256" key="1">
    <source>
        <dbReference type="ARBA" id="ARBA00012346"/>
    </source>
</evidence>
<evidence type="ECO:0000256" key="3">
    <source>
        <dbReference type="PIRSR" id="PIRSR617939-1"/>
    </source>
</evidence>
<name>B3KMN7_HUMAN</name>
<dbReference type="PANTHER" id="PTHR12935">
    <property type="entry name" value="GAMMA-GLUTAMYLCYCLOTRANSFERASE"/>
    <property type="match status" value="1"/>
</dbReference>
<dbReference type="Pfam" id="PF13772">
    <property type="entry name" value="AIG2_2"/>
    <property type="match status" value="1"/>
</dbReference>
<evidence type="ECO:0000256" key="2">
    <source>
        <dbReference type="ARBA" id="ARBA00023239"/>
    </source>
</evidence>
<dbReference type="PeptideAtlas" id="B3KMN7"/>
<feature type="binding site" evidence="4">
    <location>
        <position position="78"/>
    </location>
    <ligand>
        <name>substrate</name>
    </ligand>
</feature>
<evidence type="ECO:0000313" key="5">
    <source>
        <dbReference type="EMBL" id="BAG51049.1"/>
    </source>
</evidence>
<accession>B3KMN7</accession>
<proteinExistence type="evidence at transcript level"/>
<dbReference type="Gene3D" id="3.10.490.10">
    <property type="entry name" value="Gamma-glutamyl cyclotransferase-like"/>
    <property type="match status" value="1"/>
</dbReference>
<reference evidence="5" key="1">
    <citation type="journal article" date="2004" name="Nat. Genet.">
        <title>Complete sequencing and characterization of 21,243 full-length human cDNAs.</title>
        <authorList>
            <person name="Ota T."/>
            <person name="Suzuki Y."/>
            <person name="Nishikawa T."/>
            <person name="Otsuki T."/>
            <person name="Sugiyama T."/>
            <person name="Irie R."/>
            <person name="Wakamatsu A."/>
            <person name="Hayashi K."/>
            <person name="Sato H."/>
            <person name="Nagai K."/>
            <person name="Kimura K."/>
            <person name="Makita H."/>
            <person name="Sekine M."/>
            <person name="Obayashi M."/>
            <person name="Nishi T."/>
            <person name="Shibahara T."/>
            <person name="Tanaka T."/>
            <person name="Ishii S."/>
            <person name="Yamamoto J."/>
            <person name="Saito K."/>
            <person name="Kawai Y."/>
            <person name="Isono Y."/>
            <person name="Nakamura Y."/>
            <person name="Nagahari K."/>
            <person name="Murakami K."/>
            <person name="Yasuda T."/>
            <person name="Iwayanagi T."/>
            <person name="Wagatsuma M."/>
            <person name="Shiratori A."/>
            <person name="Sudo H."/>
            <person name="Hosoiri T."/>
            <person name="Kaku Y."/>
            <person name="Kodaira H."/>
            <person name="Kondo H."/>
            <person name="Sugawara M."/>
            <person name="Takahashi M."/>
            <person name="Kanda K."/>
            <person name="Yokoi T."/>
            <person name="Furuya T."/>
            <person name="Kikkawa E."/>
            <person name="Omura Y."/>
            <person name="Abe K."/>
            <person name="Kamihara K."/>
            <person name="Katsuta N."/>
            <person name="Sato K."/>
            <person name="Tanikawa M."/>
            <person name="Yamazaki M."/>
            <person name="Ninomiya K."/>
            <person name="Ishibashi T."/>
            <person name="Yamashita H."/>
            <person name="Murakawa K."/>
            <person name="Fujimori K."/>
            <person name="Tanai H."/>
            <person name="Kimata M."/>
            <person name="Watanabe M."/>
            <person name="Hiraoka S."/>
            <person name="Chiba Y."/>
            <person name="Ishida S."/>
            <person name="Ono Y."/>
            <person name="Takiguchi S."/>
            <person name="Watanabe S."/>
            <person name="Yosida M."/>
            <person name="Hotuta T."/>
            <person name="Kusano J."/>
            <person name="Kanehori K."/>
            <person name="Takahashi-Fujii A."/>
            <person name="Hara H."/>
            <person name="Tanase T."/>
            <person name="Nomura Y."/>
            <person name="Togiya S."/>
            <person name="Komai F."/>
            <person name="Hara R."/>
            <person name="Takeuchi K."/>
            <person name="Arita M."/>
            <person name="Imose N."/>
            <person name="Musashino K."/>
            <person name="Yuuki H."/>
            <person name="Oshima A."/>
            <person name="Sasaki N."/>
            <person name="Aotsuka S."/>
            <person name="Yoshikawa Y."/>
            <person name="Matsunawa H."/>
            <person name="Ichihara T."/>
            <person name="Shiohata N."/>
            <person name="Sano S."/>
            <person name="Moriya S."/>
            <person name="Momiyama H."/>
            <person name="Satoh N."/>
            <person name="Takami S."/>
            <person name="Terashima Y."/>
            <person name="Suzuki O."/>
            <person name="Nakagawa S."/>
            <person name="Senoh A."/>
            <person name="Mizoguchi H."/>
            <person name="Goto Y."/>
            <person name="Shimizu F."/>
            <person name="Wakebe H."/>
            <person name="Hishigaki H."/>
            <person name="Watanabe T."/>
            <person name="Sugiyama A."/>
            <person name="Takemoto M."/>
            <person name="Kawakami B."/>
            <person name="Yamazaki M."/>
            <person name="Watanabe K."/>
            <person name="Kumagai A."/>
            <person name="Itakura S."/>
            <person name="Fukuzumi Y."/>
            <person name="Fujimori Y."/>
            <person name="Komiyama M."/>
            <person name="Tashiro H."/>
            <person name="Tanigami A."/>
            <person name="Fujiwara T."/>
            <person name="Ono T."/>
            <person name="Yamada K."/>
            <person name="Fujii Y."/>
            <person name="Ozaki K."/>
            <person name="Hirao M."/>
            <person name="Ohmori Y."/>
            <person name="Kawabata A."/>
            <person name="Hikiji T."/>
            <person name="Kobatake N."/>
            <person name="Inagaki H."/>
            <person name="Ikema Y."/>
            <person name="Okamoto S."/>
            <person name="Okitani R."/>
            <person name="Kawakami T."/>
            <person name="Noguchi S."/>
            <person name="Itoh T."/>
            <person name="Shigeta K."/>
            <person name="Senba T."/>
            <person name="Matsumura K."/>
            <person name="Nakajima Y."/>
            <person name="Mizuno T."/>
            <person name="Morinaga M."/>
            <person name="Sasaki M."/>
            <person name="Togashi T."/>
            <person name="Oyama M."/>
            <person name="Hata H."/>
            <person name="Watanabe M."/>
            <person name="Komatsu T."/>
            <person name="Mizushima-Sugano J."/>
            <person name="Satoh T."/>
            <person name="Shirai Y."/>
            <person name="Takahashi Y."/>
            <person name="Nakagawa K."/>
            <person name="Okumura K."/>
            <person name="Nagase T."/>
            <person name="Nomura N."/>
            <person name="Kikuchi H."/>
            <person name="Masuho Y."/>
            <person name="Yamashita R."/>
            <person name="Nakai K."/>
            <person name="Yada T."/>
            <person name="Nakamura Y."/>
            <person name="Ohara O."/>
            <person name="Isogai T."/>
            <person name="Sugano S."/>
        </authorList>
    </citation>
    <scope>NUCLEOTIDE SEQUENCE</scope>
    <source>
        <tissue evidence="5">Whole embryo</tissue>
    </source>
</reference>
<evidence type="ECO:0000256" key="4">
    <source>
        <dbReference type="PIRSR" id="PIRSR617939-2"/>
    </source>
</evidence>
<dbReference type="InterPro" id="IPR017939">
    <property type="entry name" value="G-Glutamylcylcotransferase"/>
</dbReference>
<dbReference type="AlphaFoldDB" id="B3KMN7"/>